<organism evidence="9 10">
    <name type="scientific">Jeongeupia chitinilytica</name>
    <dbReference type="NCBI Taxonomy" id="1041641"/>
    <lineage>
        <taxon>Bacteria</taxon>
        <taxon>Pseudomonadati</taxon>
        <taxon>Pseudomonadota</taxon>
        <taxon>Betaproteobacteria</taxon>
        <taxon>Neisseriales</taxon>
        <taxon>Chitinibacteraceae</taxon>
        <taxon>Jeongeupia</taxon>
    </lineage>
</organism>
<evidence type="ECO:0000256" key="3">
    <source>
        <dbReference type="ARBA" id="ARBA00022603"/>
    </source>
</evidence>
<sequence>MNPALLLYCRPGFEADCQQEFAARHPLDGRWQVGVGYVVFEADDSYELTQLHQTLDVTRLIFTRQVLLALARVELGERDRLTPITDALDALDARYAAPWQAVWLEHPDSDAGKPLSGFCKRFGAIVEAALQKRKALDARRGRHRLHLFFTSMSEVWISVAKPALASPWPLGIARVRMPTGAPSRSTLKLAEALMLLVPDAEAKMKPGMVGVDLGAAPGGWTFQLVAHGLKVFAIDNGPMKGDMAIHPHVKHLRQDGFKFRPPHPVDWLVCDMVEQPARIAQLVADWFTRGHVRHAVFNLKLPMKKRWSEIERCFDLIDNALYSAGIDYELSAKQLYHDREEITCYLTRTKVR</sequence>
<proteinExistence type="predicted"/>
<dbReference type="RefSeq" id="WP_189458896.1">
    <property type="nucleotide sequence ID" value="NZ_BMYO01000002.1"/>
</dbReference>
<dbReference type="InterPro" id="IPR002877">
    <property type="entry name" value="RNA_MeTrfase_FtsJ_dom"/>
</dbReference>
<dbReference type="SUPFAM" id="SSF53335">
    <property type="entry name" value="S-adenosyl-L-methionine-dependent methyltransferases"/>
    <property type="match status" value="1"/>
</dbReference>
<dbReference type="Pfam" id="PF21239">
    <property type="entry name" value="RLMM_N"/>
    <property type="match status" value="1"/>
</dbReference>
<dbReference type="EMBL" id="BMYO01000002">
    <property type="protein sequence ID" value="GHD58424.1"/>
    <property type="molecule type" value="Genomic_DNA"/>
</dbReference>
<dbReference type="GO" id="GO:0008168">
    <property type="term" value="F:methyltransferase activity"/>
    <property type="evidence" value="ECO:0007669"/>
    <property type="project" value="UniProtKB-KW"/>
</dbReference>
<evidence type="ECO:0000256" key="1">
    <source>
        <dbReference type="ARBA" id="ARBA00022490"/>
    </source>
</evidence>
<feature type="domain" description="RlmM ferredoxin-like" evidence="7">
    <location>
        <begin position="4"/>
        <end position="67"/>
    </location>
</feature>
<dbReference type="Gene3D" id="3.30.70.2810">
    <property type="match status" value="1"/>
</dbReference>
<dbReference type="InterPro" id="IPR040739">
    <property type="entry name" value="RlmM_FDX"/>
</dbReference>
<dbReference type="PIRSF" id="PIRSF028774">
    <property type="entry name" value="UCP028774"/>
    <property type="match status" value="1"/>
</dbReference>
<keyword evidence="1" id="KW-0963">Cytoplasm</keyword>
<reference evidence="10" key="1">
    <citation type="journal article" date="2019" name="Int. J. Syst. Evol. Microbiol.">
        <title>The Global Catalogue of Microorganisms (GCM) 10K type strain sequencing project: providing services to taxonomists for standard genome sequencing and annotation.</title>
        <authorList>
            <consortium name="The Broad Institute Genomics Platform"/>
            <consortium name="The Broad Institute Genome Sequencing Center for Infectious Disease"/>
            <person name="Wu L."/>
            <person name="Ma J."/>
        </authorList>
    </citation>
    <scope>NUCLEOTIDE SEQUENCE [LARGE SCALE GENOMIC DNA]</scope>
    <source>
        <strain evidence="10">KCTC 23701</strain>
    </source>
</reference>
<keyword evidence="2" id="KW-0698">rRNA processing</keyword>
<dbReference type="InterPro" id="IPR011224">
    <property type="entry name" value="rRNA_MeTrfase_M"/>
</dbReference>
<evidence type="ECO:0000256" key="5">
    <source>
        <dbReference type="ARBA" id="ARBA00022691"/>
    </source>
</evidence>
<dbReference type="InterPro" id="IPR048646">
    <property type="entry name" value="RlmM_THUMP-like"/>
</dbReference>
<name>A0ABQ3GZI5_9NEIS</name>
<dbReference type="Pfam" id="PF18125">
    <property type="entry name" value="RlmM_FDX"/>
    <property type="match status" value="1"/>
</dbReference>
<accession>A0ABQ3GZI5</accession>
<evidence type="ECO:0000259" key="7">
    <source>
        <dbReference type="Pfam" id="PF18125"/>
    </source>
</evidence>
<evidence type="ECO:0000256" key="2">
    <source>
        <dbReference type="ARBA" id="ARBA00022552"/>
    </source>
</evidence>
<feature type="domain" description="Ribosomal RNA methyltransferase FtsJ" evidence="6">
    <location>
        <begin position="183"/>
        <end position="274"/>
    </location>
</feature>
<dbReference type="PANTHER" id="PTHR37524:SF2">
    <property type="entry name" value="RIBOSOMAL RNA METHYLTRANSFERASE FTSJ DOMAIN-CONTAINING PROTEIN"/>
    <property type="match status" value="1"/>
</dbReference>
<keyword evidence="5" id="KW-0949">S-adenosyl-L-methionine</keyword>
<dbReference type="PANTHER" id="PTHR37524">
    <property type="entry name" value="RIBOSOMAL RNA LARGE SUBUNIT METHYLTRANSFERASE M"/>
    <property type="match status" value="1"/>
</dbReference>
<keyword evidence="4" id="KW-0808">Transferase</keyword>
<dbReference type="Pfam" id="PF01728">
    <property type="entry name" value="FtsJ"/>
    <property type="match status" value="1"/>
</dbReference>
<evidence type="ECO:0000313" key="9">
    <source>
        <dbReference type="EMBL" id="GHD58424.1"/>
    </source>
</evidence>
<evidence type="ECO:0000259" key="8">
    <source>
        <dbReference type="Pfam" id="PF21239"/>
    </source>
</evidence>
<dbReference type="Proteomes" id="UP000604737">
    <property type="component" value="Unassembled WGS sequence"/>
</dbReference>
<dbReference type="Gene3D" id="3.30.2300.20">
    <property type="match status" value="1"/>
</dbReference>
<protein>
    <submittedName>
        <fullName evidence="9">Ribosomal RNA large subunit methyltransferase M</fullName>
    </submittedName>
</protein>
<evidence type="ECO:0000256" key="4">
    <source>
        <dbReference type="ARBA" id="ARBA00022679"/>
    </source>
</evidence>
<dbReference type="NCBIfam" id="NF008734">
    <property type="entry name" value="PRK11760.1"/>
    <property type="match status" value="1"/>
</dbReference>
<evidence type="ECO:0000259" key="6">
    <source>
        <dbReference type="Pfam" id="PF01728"/>
    </source>
</evidence>
<comment type="caution">
    <text evidence="9">The sequence shown here is derived from an EMBL/GenBank/DDBJ whole genome shotgun (WGS) entry which is preliminary data.</text>
</comment>
<keyword evidence="3 9" id="KW-0489">Methyltransferase</keyword>
<gene>
    <name evidence="9" type="primary">rlmM</name>
    <name evidence="9" type="ORF">GCM10007350_08270</name>
</gene>
<dbReference type="InterPro" id="IPR029063">
    <property type="entry name" value="SAM-dependent_MTases_sf"/>
</dbReference>
<dbReference type="Gene3D" id="3.40.50.150">
    <property type="entry name" value="Vaccinia Virus protein VP39"/>
    <property type="match status" value="1"/>
</dbReference>
<feature type="domain" description="Ribosomal RNA large subunit methyltransferase M THUMP-like" evidence="8">
    <location>
        <begin position="79"/>
        <end position="159"/>
    </location>
</feature>
<keyword evidence="10" id="KW-1185">Reference proteome</keyword>
<evidence type="ECO:0000313" key="10">
    <source>
        <dbReference type="Proteomes" id="UP000604737"/>
    </source>
</evidence>
<dbReference type="GO" id="GO:0032259">
    <property type="term" value="P:methylation"/>
    <property type="evidence" value="ECO:0007669"/>
    <property type="project" value="UniProtKB-KW"/>
</dbReference>